<feature type="non-terminal residue" evidence="2">
    <location>
        <position position="1"/>
    </location>
</feature>
<keyword evidence="3" id="KW-1185">Reference proteome</keyword>
<sequence>SSLESLKTIGNELKEEEEEEKKKRRNNNYHGIRFYSTLFYLNYVLRINQVFIFYKQNLNKNEIIVKAKPLSCVRQFLQSFFS</sequence>
<evidence type="ECO:0000313" key="3">
    <source>
        <dbReference type="Proteomes" id="UP000193920"/>
    </source>
</evidence>
<proteinExistence type="predicted"/>
<organism evidence="2 3">
    <name type="scientific">Neocallimastix californiae</name>
    <dbReference type="NCBI Taxonomy" id="1754190"/>
    <lineage>
        <taxon>Eukaryota</taxon>
        <taxon>Fungi</taxon>
        <taxon>Fungi incertae sedis</taxon>
        <taxon>Chytridiomycota</taxon>
        <taxon>Chytridiomycota incertae sedis</taxon>
        <taxon>Neocallimastigomycetes</taxon>
        <taxon>Neocallimastigales</taxon>
        <taxon>Neocallimastigaceae</taxon>
        <taxon>Neocallimastix</taxon>
    </lineage>
</organism>
<accession>A0A1Y2CRS2</accession>
<feature type="region of interest" description="Disordered" evidence="1">
    <location>
        <begin position="1"/>
        <end position="24"/>
    </location>
</feature>
<dbReference type="AlphaFoldDB" id="A0A1Y2CRS2"/>
<gene>
    <name evidence="2" type="ORF">LY90DRAFT_703002</name>
</gene>
<comment type="caution">
    <text evidence="2">The sequence shown here is derived from an EMBL/GenBank/DDBJ whole genome shotgun (WGS) entry which is preliminary data.</text>
</comment>
<protein>
    <submittedName>
        <fullName evidence="2">Uncharacterized protein</fullName>
    </submittedName>
</protein>
<evidence type="ECO:0000256" key="1">
    <source>
        <dbReference type="SAM" id="MobiDB-lite"/>
    </source>
</evidence>
<dbReference type="EMBL" id="MCOG01000099">
    <property type="protein sequence ID" value="ORY49667.1"/>
    <property type="molecule type" value="Genomic_DNA"/>
</dbReference>
<name>A0A1Y2CRS2_9FUNG</name>
<reference evidence="2 3" key="1">
    <citation type="submission" date="2016-08" db="EMBL/GenBank/DDBJ databases">
        <title>A Parts List for Fungal Cellulosomes Revealed by Comparative Genomics.</title>
        <authorList>
            <consortium name="DOE Joint Genome Institute"/>
            <person name="Haitjema C.H."/>
            <person name="Gilmore S.P."/>
            <person name="Henske J.K."/>
            <person name="Solomon K.V."/>
            <person name="De Groot R."/>
            <person name="Kuo A."/>
            <person name="Mondo S.J."/>
            <person name="Salamov A.A."/>
            <person name="Labutti K."/>
            <person name="Zhao Z."/>
            <person name="Chiniquy J."/>
            <person name="Barry K."/>
            <person name="Brewer H.M."/>
            <person name="Purvine S.O."/>
            <person name="Wright A.T."/>
            <person name="Boxma B."/>
            <person name="Van Alen T."/>
            <person name="Hackstein J.H."/>
            <person name="Baker S.E."/>
            <person name="Grigoriev I.V."/>
            <person name="O'Malley M.A."/>
        </authorList>
    </citation>
    <scope>NUCLEOTIDE SEQUENCE [LARGE SCALE GENOMIC DNA]</scope>
    <source>
        <strain evidence="2 3">G1</strain>
    </source>
</reference>
<dbReference type="Proteomes" id="UP000193920">
    <property type="component" value="Unassembled WGS sequence"/>
</dbReference>
<evidence type="ECO:0000313" key="2">
    <source>
        <dbReference type="EMBL" id="ORY49667.1"/>
    </source>
</evidence>